<organism evidence="1 2">
    <name type="scientific">Jiangella anatolica</name>
    <dbReference type="NCBI Taxonomy" id="2670374"/>
    <lineage>
        <taxon>Bacteria</taxon>
        <taxon>Bacillati</taxon>
        <taxon>Actinomycetota</taxon>
        <taxon>Actinomycetes</taxon>
        <taxon>Jiangellales</taxon>
        <taxon>Jiangellaceae</taxon>
        <taxon>Jiangella</taxon>
    </lineage>
</organism>
<reference evidence="1 2" key="1">
    <citation type="submission" date="2018-01" db="EMBL/GenBank/DDBJ databases">
        <title>Draft genome sequence of Jiangella sp. GTF31.</title>
        <authorList>
            <person name="Sahin N."/>
            <person name="Ay H."/>
            <person name="Saygin H."/>
        </authorList>
    </citation>
    <scope>NUCLEOTIDE SEQUENCE [LARGE SCALE GENOMIC DNA]</scope>
    <source>
        <strain evidence="1 2">GTF31</strain>
    </source>
</reference>
<sequence length="226" mass="23707">MPTIAIVGAGSGLGLSIAKEFGRNGHSVALVARNQERLDDLAGRLGELGVDAAGFAADVMDRPSIEAAIARIEDRYGPIDVLEYSPAPHEPVPGLTMAAPLDVTVDNVQPQVDFYLYGALTAARQVLPGMIERGTGTLLVTTGASSVDPRPAPPEFATVAIATAALRSWVLALHRTLEGTGVYAAHVPLAVWIGSGGPDTEADTIARHYWDVHTRRDGAEHPYAAA</sequence>
<name>A0A2W2D2A9_9ACTN</name>
<dbReference type="Gene3D" id="3.40.50.720">
    <property type="entry name" value="NAD(P)-binding Rossmann-like Domain"/>
    <property type="match status" value="1"/>
</dbReference>
<dbReference type="SUPFAM" id="SSF51735">
    <property type="entry name" value="NAD(P)-binding Rossmann-fold domains"/>
    <property type="match status" value="1"/>
</dbReference>
<dbReference type="InterPro" id="IPR036291">
    <property type="entry name" value="NAD(P)-bd_dom_sf"/>
</dbReference>
<protein>
    <submittedName>
        <fullName evidence="1">Short-chain dehydrogenase</fullName>
    </submittedName>
</protein>
<dbReference type="Pfam" id="PF00106">
    <property type="entry name" value="adh_short"/>
    <property type="match status" value="1"/>
</dbReference>
<proteinExistence type="predicted"/>
<dbReference type="PANTHER" id="PTHR43431:SF7">
    <property type="entry name" value="OXIDOREDUCTASE, SHORT CHAIN DEHYDROGENASE_REDUCTASE FAMILY (AFU_ORTHOLOGUE AFUA_5G14000)"/>
    <property type="match status" value="1"/>
</dbReference>
<dbReference type="EMBL" id="POTW01000001">
    <property type="protein sequence ID" value="PZF86653.1"/>
    <property type="molecule type" value="Genomic_DNA"/>
</dbReference>
<evidence type="ECO:0000313" key="1">
    <source>
        <dbReference type="EMBL" id="PZF86653.1"/>
    </source>
</evidence>
<gene>
    <name evidence="1" type="ORF">C1I92_00290</name>
</gene>
<dbReference type="RefSeq" id="WP_111252651.1">
    <property type="nucleotide sequence ID" value="NZ_POTW01000001.1"/>
</dbReference>
<dbReference type="PANTHER" id="PTHR43431">
    <property type="entry name" value="OXIDOREDUCTASE, SHORT CHAIN DEHYDROGENASE/REDUCTASE FAMILY (AFU_ORTHOLOGUE AFUA_5G14000)"/>
    <property type="match status" value="1"/>
</dbReference>
<dbReference type="Proteomes" id="UP000248764">
    <property type="component" value="Unassembled WGS sequence"/>
</dbReference>
<comment type="caution">
    <text evidence="1">The sequence shown here is derived from an EMBL/GenBank/DDBJ whole genome shotgun (WGS) entry which is preliminary data.</text>
</comment>
<dbReference type="InterPro" id="IPR002347">
    <property type="entry name" value="SDR_fam"/>
</dbReference>
<accession>A0A2W2D2A9</accession>
<evidence type="ECO:0000313" key="2">
    <source>
        <dbReference type="Proteomes" id="UP000248764"/>
    </source>
</evidence>
<keyword evidence="2" id="KW-1185">Reference proteome</keyword>
<dbReference type="AlphaFoldDB" id="A0A2W2D2A9"/>